<dbReference type="RefSeq" id="WP_119106417.1">
    <property type="nucleotide sequence ID" value="NZ_QXMJ01000347.1"/>
</dbReference>
<name>A0A505D2E6_9ACTN</name>
<feature type="region of interest" description="Disordered" evidence="2">
    <location>
        <begin position="147"/>
        <end position="168"/>
    </location>
</feature>
<evidence type="ECO:0000313" key="5">
    <source>
        <dbReference type="Proteomes" id="UP000317378"/>
    </source>
</evidence>
<dbReference type="Proteomes" id="UP000317378">
    <property type="component" value="Unassembled WGS sequence"/>
</dbReference>
<keyword evidence="5" id="KW-1185">Reference proteome</keyword>
<evidence type="ECO:0000256" key="1">
    <source>
        <dbReference type="SAM" id="Coils"/>
    </source>
</evidence>
<feature type="coiled-coil region" evidence="1">
    <location>
        <begin position="48"/>
        <end position="82"/>
    </location>
</feature>
<evidence type="ECO:0000256" key="3">
    <source>
        <dbReference type="SAM" id="Phobius"/>
    </source>
</evidence>
<feature type="transmembrane region" description="Helical" evidence="3">
    <location>
        <begin position="176"/>
        <end position="198"/>
    </location>
</feature>
<protein>
    <submittedName>
        <fullName evidence="4">Uncharacterized protein</fullName>
    </submittedName>
</protein>
<dbReference type="EMBL" id="VCHX02000347">
    <property type="protein sequence ID" value="TPQ15835.1"/>
    <property type="molecule type" value="Genomic_DNA"/>
</dbReference>
<evidence type="ECO:0000313" key="4">
    <source>
        <dbReference type="EMBL" id="TPQ15835.1"/>
    </source>
</evidence>
<reference evidence="4 5" key="1">
    <citation type="submission" date="2019-06" db="EMBL/GenBank/DDBJ databases">
        <title>Streptomyces sporangiiformans sp. nov., a novel actinomycete isolated from soil in Mount Song.</title>
        <authorList>
            <person name="Han L."/>
        </authorList>
    </citation>
    <scope>NUCLEOTIDE SEQUENCE [LARGE SCALE GENOMIC DNA]</scope>
    <source>
        <strain evidence="4 5">NEAU-SSA 1</strain>
    </source>
</reference>
<keyword evidence="1" id="KW-0175">Coiled coil</keyword>
<keyword evidence="3" id="KW-0812">Transmembrane</keyword>
<proteinExistence type="predicted"/>
<feature type="transmembrane region" description="Helical" evidence="3">
    <location>
        <begin position="6"/>
        <end position="24"/>
    </location>
</feature>
<gene>
    <name evidence="4" type="ORF">FGD71_045075</name>
</gene>
<keyword evidence="3" id="KW-0472">Membrane</keyword>
<feature type="transmembrane region" description="Helical" evidence="3">
    <location>
        <begin position="36"/>
        <end position="55"/>
    </location>
</feature>
<keyword evidence="3" id="KW-1133">Transmembrane helix</keyword>
<dbReference type="OrthoDB" id="5184232at2"/>
<accession>A0A505D2E6</accession>
<sequence length="305" mass="33038">MKYISYLLGGVAAAAAAIYFFVYLHRWEWQRALTSGVLLLIVEVFLVATVLLSRLGRLERRLVEAEARAEEVQRRLQQSREAAPERFRWLDTRPFEGRQDRNDTFVFVPVLMAAGALLSVVAFVIQKIASTTGRARAERMLAGRLTSLTAPPGGTRSDFPGIEERPAVPPGRPGRVLVKATVGVVVTGLLAALTFAIADAVQTRPAPTPDSAASAVVFRVTVRNADTGPVRDGAARDIWETCRRSTAASREYAPLSNLGNGVYAGVVRPALPSHDMTRLRGCLKDVTANRARADVLGEGQVSPPP</sequence>
<organism evidence="4 5">
    <name type="scientific">Streptomyces sporangiiformans</name>
    <dbReference type="NCBI Taxonomy" id="2315329"/>
    <lineage>
        <taxon>Bacteria</taxon>
        <taxon>Bacillati</taxon>
        <taxon>Actinomycetota</taxon>
        <taxon>Actinomycetes</taxon>
        <taxon>Kitasatosporales</taxon>
        <taxon>Streptomycetaceae</taxon>
        <taxon>Streptomyces</taxon>
    </lineage>
</organism>
<feature type="transmembrane region" description="Helical" evidence="3">
    <location>
        <begin position="105"/>
        <end position="125"/>
    </location>
</feature>
<comment type="caution">
    <text evidence="4">The sequence shown here is derived from an EMBL/GenBank/DDBJ whole genome shotgun (WGS) entry which is preliminary data.</text>
</comment>
<dbReference type="AlphaFoldDB" id="A0A505D2E6"/>
<evidence type="ECO:0000256" key="2">
    <source>
        <dbReference type="SAM" id="MobiDB-lite"/>
    </source>
</evidence>